<feature type="compositionally biased region" description="Basic and acidic residues" evidence="1">
    <location>
        <begin position="23"/>
        <end position="32"/>
    </location>
</feature>
<comment type="caution">
    <text evidence="2">The sequence shown here is derived from an EMBL/GenBank/DDBJ whole genome shotgun (WGS) entry which is preliminary data.</text>
</comment>
<dbReference type="EMBL" id="JAGIOC010000001">
    <property type="protein sequence ID" value="MBP2407559.1"/>
    <property type="molecule type" value="Genomic_DNA"/>
</dbReference>
<keyword evidence="3" id="KW-1185">Reference proteome</keyword>
<protein>
    <submittedName>
        <fullName evidence="2">Uncharacterized protein</fullName>
    </submittedName>
</protein>
<dbReference type="RefSeq" id="WP_209886899.1">
    <property type="nucleotide sequence ID" value="NZ_BAAAJV010000011.1"/>
</dbReference>
<evidence type="ECO:0000313" key="2">
    <source>
        <dbReference type="EMBL" id="MBP2407559.1"/>
    </source>
</evidence>
<dbReference type="Proteomes" id="UP000698222">
    <property type="component" value="Unassembled WGS sequence"/>
</dbReference>
<proteinExistence type="predicted"/>
<reference evidence="2 3" key="1">
    <citation type="submission" date="2021-03" db="EMBL/GenBank/DDBJ databases">
        <title>Sequencing the genomes of 1000 actinobacteria strains.</title>
        <authorList>
            <person name="Klenk H.-P."/>
        </authorList>
    </citation>
    <scope>NUCLEOTIDE SEQUENCE [LARGE SCALE GENOMIC DNA]</scope>
    <source>
        <strain evidence="2 3">DSM 14564</strain>
    </source>
</reference>
<sequence length="52" mass="5509">MDDLDHGSGQLPDDDPWNGRRAPKADSDRVYADDGTELRGAAAAARAAKKPS</sequence>
<evidence type="ECO:0000313" key="3">
    <source>
        <dbReference type="Proteomes" id="UP000698222"/>
    </source>
</evidence>
<gene>
    <name evidence="2" type="ORF">JOF44_000462</name>
</gene>
<name>A0ABS4YFI9_9MICO</name>
<evidence type="ECO:0000256" key="1">
    <source>
        <dbReference type="SAM" id="MobiDB-lite"/>
    </source>
</evidence>
<organism evidence="2 3">
    <name type="scientific">Brachybacterium fresconis</name>
    <dbReference type="NCBI Taxonomy" id="173363"/>
    <lineage>
        <taxon>Bacteria</taxon>
        <taxon>Bacillati</taxon>
        <taxon>Actinomycetota</taxon>
        <taxon>Actinomycetes</taxon>
        <taxon>Micrococcales</taxon>
        <taxon>Dermabacteraceae</taxon>
        <taxon>Brachybacterium</taxon>
    </lineage>
</organism>
<accession>A0ABS4YFI9</accession>
<feature type="region of interest" description="Disordered" evidence="1">
    <location>
        <begin position="1"/>
        <end position="52"/>
    </location>
</feature>